<evidence type="ECO:0000256" key="1">
    <source>
        <dbReference type="SAM" id="MobiDB-lite"/>
    </source>
</evidence>
<gene>
    <name evidence="3" type="ORF">SI7747_04004799</name>
</gene>
<evidence type="ECO:0000313" key="4">
    <source>
        <dbReference type="Proteomes" id="UP001189122"/>
    </source>
</evidence>
<organism evidence="3">
    <name type="scientific">Spirodela intermedia</name>
    <name type="common">Intermediate duckweed</name>
    <dbReference type="NCBI Taxonomy" id="51605"/>
    <lineage>
        <taxon>Eukaryota</taxon>
        <taxon>Viridiplantae</taxon>
        <taxon>Streptophyta</taxon>
        <taxon>Embryophyta</taxon>
        <taxon>Tracheophyta</taxon>
        <taxon>Spermatophyta</taxon>
        <taxon>Magnoliopsida</taxon>
        <taxon>Liliopsida</taxon>
        <taxon>Araceae</taxon>
        <taxon>Lemnoideae</taxon>
        <taxon>Spirodela</taxon>
    </lineage>
</organism>
<dbReference type="PANTHER" id="PTHR33625">
    <property type="entry name" value="OS08G0179900 PROTEIN"/>
    <property type="match status" value="1"/>
</dbReference>
<dbReference type="AlphaFoldDB" id="A0A7I8IKD9"/>
<evidence type="ECO:0000256" key="2">
    <source>
        <dbReference type="SAM" id="Phobius"/>
    </source>
</evidence>
<keyword evidence="2" id="KW-0812">Transmembrane</keyword>
<dbReference type="EMBL" id="LR743591">
    <property type="protein sequence ID" value="CAA2618632.1"/>
    <property type="molecule type" value="Genomic_DNA"/>
</dbReference>
<reference evidence="3 4" key="1">
    <citation type="submission" date="2019-12" db="EMBL/GenBank/DDBJ databases">
        <authorList>
            <person name="Scholz U."/>
            <person name="Mascher M."/>
            <person name="Fiebig A."/>
        </authorList>
    </citation>
    <scope>NUCLEOTIDE SEQUENCE</scope>
</reference>
<feature type="transmembrane region" description="Helical" evidence="2">
    <location>
        <begin position="314"/>
        <end position="333"/>
    </location>
</feature>
<keyword evidence="2" id="KW-1133">Transmembrane helix</keyword>
<proteinExistence type="predicted"/>
<keyword evidence="2" id="KW-0472">Membrane</keyword>
<dbReference type="PANTHER" id="PTHR33625:SF4">
    <property type="entry name" value="OS08G0179900 PROTEIN"/>
    <property type="match status" value="1"/>
</dbReference>
<feature type="region of interest" description="Disordered" evidence="1">
    <location>
        <begin position="55"/>
        <end position="75"/>
    </location>
</feature>
<keyword evidence="4" id="KW-1185">Reference proteome</keyword>
<protein>
    <submittedName>
        <fullName evidence="3">Uncharacterized protein</fullName>
    </submittedName>
</protein>
<dbReference type="Proteomes" id="UP001189122">
    <property type="component" value="Unassembled WGS sequence"/>
</dbReference>
<accession>A0A7I8IKD9</accession>
<sequence length="336" mass="34546">MGGGVMRTAAKAAKVASSAAHAPWVDHAAAAAAACRSSRAPVAAVSVAGQAAATAEGMKSSSASPGDNGAVAAKRGPSMVDDWEFAGGMEEELSERPAPLRLVFGPVPTLEEAKEATADLKNALDQVYFSSAAAGFDSSAVHAMSASSGSSCVESLDAKKALVGVLPSCPNHVVQAFSFLQASPQAQVDTIYNRRCCLSACDKNIWDAVMKNEMVMEFYKTHQIKTAVDSLESVEDLNLNSGSPIGEEAPERSPGDGLKGFVEFIKVKFEEMTNRLSGFVKDFMVAAGAGDSSPATATATKTTGSAGTAADINLSLGASFLALAVAAILTILFKRG</sequence>
<evidence type="ECO:0000313" key="3">
    <source>
        <dbReference type="EMBL" id="CAA2618632.1"/>
    </source>
</evidence>
<dbReference type="EMBL" id="CACRZD030000004">
    <property type="protein sequence ID" value="CAA6658352.1"/>
    <property type="molecule type" value="Genomic_DNA"/>
</dbReference>
<name>A0A7I8IKD9_SPIIN</name>